<comment type="subunit">
    <text evidence="6">Heterotetramer of 2 MoaD subunits and 2 MoaE subunits. Also stable as homodimer. The enzyme changes between these two forms during catalysis.</text>
</comment>
<sequence length="172" mass="19416">MVELTELPIDLNRVLESITDPECGAEVLFVGTTRQWTERLTSDGADEVETPEPSGQRVETEVLVYEAYQEMALKQLQELEQQARTRWPLRQVTIVHRLGRVAPKEASVAVAVSSPHRSEAFEAAQWLIDTLKHEVPIWKEEHYVQSGATWIHPTAGNCKCAPQEQPLPIPPE</sequence>
<dbReference type="Gene3D" id="3.90.1170.40">
    <property type="entry name" value="Molybdopterin biosynthesis MoaE subunit"/>
    <property type="match status" value="1"/>
</dbReference>
<keyword evidence="13" id="KW-1185">Reference proteome</keyword>
<dbReference type="SUPFAM" id="SSF54690">
    <property type="entry name" value="Molybdopterin synthase subunit MoaE"/>
    <property type="match status" value="1"/>
</dbReference>
<organism evidence="12 13">
    <name type="scientific">Aureliella helgolandensis</name>
    <dbReference type="NCBI Taxonomy" id="2527968"/>
    <lineage>
        <taxon>Bacteria</taxon>
        <taxon>Pseudomonadati</taxon>
        <taxon>Planctomycetota</taxon>
        <taxon>Planctomycetia</taxon>
        <taxon>Pirellulales</taxon>
        <taxon>Pirellulaceae</taxon>
        <taxon>Aureliella</taxon>
    </lineage>
</organism>
<dbReference type="RefSeq" id="WP_145082848.1">
    <property type="nucleotide sequence ID" value="NZ_CP036298.1"/>
</dbReference>
<dbReference type="Pfam" id="PF02391">
    <property type="entry name" value="MoaE"/>
    <property type="match status" value="1"/>
</dbReference>
<dbReference type="AlphaFoldDB" id="A0A518GDH7"/>
<dbReference type="Proteomes" id="UP000318017">
    <property type="component" value="Chromosome"/>
</dbReference>
<dbReference type="CDD" id="cd00756">
    <property type="entry name" value="MoaE"/>
    <property type="match status" value="1"/>
</dbReference>
<keyword evidence="12" id="KW-0808">Transferase</keyword>
<evidence type="ECO:0000256" key="4">
    <source>
        <dbReference type="ARBA" id="ARBA00013858"/>
    </source>
</evidence>
<reference evidence="12 13" key="1">
    <citation type="submission" date="2019-02" db="EMBL/GenBank/DDBJ databases">
        <title>Deep-cultivation of Planctomycetes and their phenomic and genomic characterization uncovers novel biology.</title>
        <authorList>
            <person name="Wiegand S."/>
            <person name="Jogler M."/>
            <person name="Boedeker C."/>
            <person name="Pinto D."/>
            <person name="Vollmers J."/>
            <person name="Rivas-Marin E."/>
            <person name="Kohn T."/>
            <person name="Peeters S.H."/>
            <person name="Heuer A."/>
            <person name="Rast P."/>
            <person name="Oberbeckmann S."/>
            <person name="Bunk B."/>
            <person name="Jeske O."/>
            <person name="Meyerdierks A."/>
            <person name="Storesund J.E."/>
            <person name="Kallscheuer N."/>
            <person name="Luecker S."/>
            <person name="Lage O.M."/>
            <person name="Pohl T."/>
            <person name="Merkel B.J."/>
            <person name="Hornburger P."/>
            <person name="Mueller R.-W."/>
            <person name="Bruemmer F."/>
            <person name="Labrenz M."/>
            <person name="Spormann A.M."/>
            <person name="Op den Camp H."/>
            <person name="Overmann J."/>
            <person name="Amann R."/>
            <person name="Jetten M.S.M."/>
            <person name="Mascher T."/>
            <person name="Medema M.H."/>
            <person name="Devos D.P."/>
            <person name="Kaster A.-K."/>
            <person name="Ovreas L."/>
            <person name="Rohde M."/>
            <person name="Galperin M.Y."/>
            <person name="Jogler C."/>
        </authorList>
    </citation>
    <scope>NUCLEOTIDE SEQUENCE [LARGE SCALE GENOMIC DNA]</scope>
    <source>
        <strain evidence="12 13">Q31a</strain>
    </source>
</reference>
<evidence type="ECO:0000313" key="13">
    <source>
        <dbReference type="Proteomes" id="UP000318017"/>
    </source>
</evidence>
<evidence type="ECO:0000256" key="6">
    <source>
        <dbReference type="ARBA" id="ARBA00026066"/>
    </source>
</evidence>
<evidence type="ECO:0000256" key="1">
    <source>
        <dbReference type="ARBA" id="ARBA00005046"/>
    </source>
</evidence>
<dbReference type="InterPro" id="IPR036563">
    <property type="entry name" value="MoaE_sf"/>
</dbReference>
<dbReference type="OrthoDB" id="9803224at2"/>
<dbReference type="EMBL" id="CP036298">
    <property type="protein sequence ID" value="QDV26607.1"/>
    <property type="molecule type" value="Genomic_DNA"/>
</dbReference>
<evidence type="ECO:0000313" key="12">
    <source>
        <dbReference type="EMBL" id="QDV26607.1"/>
    </source>
</evidence>
<evidence type="ECO:0000256" key="3">
    <source>
        <dbReference type="ARBA" id="ARBA00011950"/>
    </source>
</evidence>
<evidence type="ECO:0000256" key="2">
    <source>
        <dbReference type="ARBA" id="ARBA00005426"/>
    </source>
</evidence>
<gene>
    <name evidence="12" type="primary">moaE1</name>
    <name evidence="12" type="ORF">Q31a_49810</name>
</gene>
<evidence type="ECO:0000256" key="11">
    <source>
        <dbReference type="ARBA" id="ARBA00049878"/>
    </source>
</evidence>
<protein>
    <recommendedName>
        <fullName evidence="4">Molybdopterin synthase catalytic subunit</fullName>
        <ecNumber evidence="3">2.8.1.12</ecNumber>
    </recommendedName>
    <alternativeName>
        <fullName evidence="9">MPT synthase subunit 2</fullName>
    </alternativeName>
    <alternativeName>
        <fullName evidence="7">Molybdenum cofactor biosynthesis protein E</fullName>
    </alternativeName>
    <alternativeName>
        <fullName evidence="8">Molybdopterin-converting factor large subunit</fullName>
    </alternativeName>
    <alternativeName>
        <fullName evidence="10">Molybdopterin-converting factor subunit 2</fullName>
    </alternativeName>
</protein>
<dbReference type="EC" id="2.8.1.12" evidence="3"/>
<comment type="pathway">
    <text evidence="1">Cofactor biosynthesis; molybdopterin biosynthesis.</text>
</comment>
<name>A0A518GDH7_9BACT</name>
<comment type="similarity">
    <text evidence="2">Belongs to the MoaE family.</text>
</comment>
<dbReference type="GO" id="GO:0030366">
    <property type="term" value="F:molybdopterin synthase activity"/>
    <property type="evidence" value="ECO:0007669"/>
    <property type="project" value="UniProtKB-EC"/>
</dbReference>
<dbReference type="InterPro" id="IPR003448">
    <property type="entry name" value="Mopterin_biosynth_MoaE"/>
</dbReference>
<evidence type="ECO:0000256" key="8">
    <source>
        <dbReference type="ARBA" id="ARBA00030407"/>
    </source>
</evidence>
<accession>A0A518GDH7</accession>
<keyword evidence="5" id="KW-0501">Molybdenum cofactor biosynthesis</keyword>
<dbReference type="GO" id="GO:0006777">
    <property type="term" value="P:Mo-molybdopterin cofactor biosynthetic process"/>
    <property type="evidence" value="ECO:0007669"/>
    <property type="project" value="UniProtKB-KW"/>
</dbReference>
<evidence type="ECO:0000256" key="7">
    <source>
        <dbReference type="ARBA" id="ARBA00029745"/>
    </source>
</evidence>
<evidence type="ECO:0000256" key="10">
    <source>
        <dbReference type="ARBA" id="ARBA00032474"/>
    </source>
</evidence>
<evidence type="ECO:0000256" key="5">
    <source>
        <dbReference type="ARBA" id="ARBA00023150"/>
    </source>
</evidence>
<dbReference type="PANTHER" id="PTHR23404">
    <property type="entry name" value="MOLYBDOPTERIN SYNTHASE RELATED"/>
    <property type="match status" value="1"/>
</dbReference>
<dbReference type="KEGG" id="ahel:Q31a_49810"/>
<evidence type="ECO:0000256" key="9">
    <source>
        <dbReference type="ARBA" id="ARBA00030781"/>
    </source>
</evidence>
<proteinExistence type="inferred from homology"/>
<comment type="catalytic activity">
    <reaction evidence="11">
        <text>2 [molybdopterin-synthase sulfur-carrier protein]-C-terminal-Gly-aminoethanethioate + cyclic pyranopterin phosphate + H2O = molybdopterin + 2 [molybdopterin-synthase sulfur-carrier protein]-C-terminal Gly-Gly + 2 H(+)</text>
        <dbReference type="Rhea" id="RHEA:26333"/>
        <dbReference type="Rhea" id="RHEA-COMP:12202"/>
        <dbReference type="Rhea" id="RHEA-COMP:19907"/>
        <dbReference type="ChEBI" id="CHEBI:15377"/>
        <dbReference type="ChEBI" id="CHEBI:15378"/>
        <dbReference type="ChEBI" id="CHEBI:58698"/>
        <dbReference type="ChEBI" id="CHEBI:59648"/>
        <dbReference type="ChEBI" id="CHEBI:90778"/>
        <dbReference type="ChEBI" id="CHEBI:232372"/>
        <dbReference type="EC" id="2.8.1.12"/>
    </reaction>
</comment>